<organism evidence="2 3">
    <name type="scientific">Microbacterium fluvii</name>
    <dbReference type="NCBI Taxonomy" id="415215"/>
    <lineage>
        <taxon>Bacteria</taxon>
        <taxon>Bacillati</taxon>
        <taxon>Actinomycetota</taxon>
        <taxon>Actinomycetes</taxon>
        <taxon>Micrococcales</taxon>
        <taxon>Microbacteriaceae</taxon>
        <taxon>Microbacterium</taxon>
    </lineage>
</organism>
<proteinExistence type="predicted"/>
<dbReference type="RefSeq" id="WP_262872405.1">
    <property type="nucleotide sequence ID" value="NZ_BAABKW010000011.1"/>
</dbReference>
<evidence type="ECO:0008006" key="4">
    <source>
        <dbReference type="Google" id="ProtNLM"/>
    </source>
</evidence>
<protein>
    <recommendedName>
        <fullName evidence="4">Flagellar protein FlgN</fullName>
    </recommendedName>
</protein>
<gene>
    <name evidence="2" type="ORF">ACFQRL_00650</name>
</gene>
<feature type="region of interest" description="Disordered" evidence="1">
    <location>
        <begin position="90"/>
        <end position="109"/>
    </location>
</feature>
<name>A0ABW2H8N9_9MICO</name>
<evidence type="ECO:0000256" key="1">
    <source>
        <dbReference type="SAM" id="MobiDB-lite"/>
    </source>
</evidence>
<dbReference type="EMBL" id="JBHTBE010000001">
    <property type="protein sequence ID" value="MFC7267458.1"/>
    <property type="molecule type" value="Genomic_DNA"/>
</dbReference>
<sequence length="109" mass="11867">MDIMLDLERLRTTQAGLKASIAEFESAGKINDDLEEAVGRPDDRGELRGKVGDFESSWDGKRGKLTENLQGILDQLTSIVDGWTEWDTSTASDLDSGCSTSTTTARRVG</sequence>
<comment type="caution">
    <text evidence="2">The sequence shown here is derived from an EMBL/GenBank/DDBJ whole genome shotgun (WGS) entry which is preliminary data.</text>
</comment>
<dbReference type="Proteomes" id="UP001596507">
    <property type="component" value="Unassembled WGS sequence"/>
</dbReference>
<keyword evidence="3" id="KW-1185">Reference proteome</keyword>
<reference evidence="3" key="1">
    <citation type="journal article" date="2019" name="Int. J. Syst. Evol. Microbiol.">
        <title>The Global Catalogue of Microorganisms (GCM) 10K type strain sequencing project: providing services to taxonomists for standard genome sequencing and annotation.</title>
        <authorList>
            <consortium name="The Broad Institute Genomics Platform"/>
            <consortium name="The Broad Institute Genome Sequencing Center for Infectious Disease"/>
            <person name="Wu L."/>
            <person name="Ma J."/>
        </authorList>
    </citation>
    <scope>NUCLEOTIDE SEQUENCE [LARGE SCALE GENOMIC DNA]</scope>
    <source>
        <strain evidence="3">CGMCC 1.15772</strain>
    </source>
</reference>
<accession>A0ABW2H8N9</accession>
<evidence type="ECO:0000313" key="3">
    <source>
        <dbReference type="Proteomes" id="UP001596507"/>
    </source>
</evidence>
<evidence type="ECO:0000313" key="2">
    <source>
        <dbReference type="EMBL" id="MFC7267458.1"/>
    </source>
</evidence>